<dbReference type="Gene3D" id="3.90.1140.10">
    <property type="entry name" value="Cyclic phosphodiesterase"/>
    <property type="match status" value="1"/>
</dbReference>
<evidence type="ECO:0000313" key="3">
    <source>
        <dbReference type="EMBL" id="SHJ85236.1"/>
    </source>
</evidence>
<feature type="active site" description="Proton acceptor" evidence="2">
    <location>
        <position position="125"/>
    </location>
</feature>
<protein>
    <recommendedName>
        <fullName evidence="2">RNA 2',3'-cyclic phosphodiesterase</fullName>
        <shortName evidence="2">RNA 2',3'-CPDase</shortName>
        <ecNumber evidence="2">3.1.4.58</ecNumber>
    </recommendedName>
</protein>
<gene>
    <name evidence="3" type="ORF">SAMN02745227_00868</name>
</gene>
<dbReference type="SUPFAM" id="SSF55144">
    <property type="entry name" value="LigT-like"/>
    <property type="match status" value="1"/>
</dbReference>
<feature type="short sequence motif" description="HXTX 1" evidence="2">
    <location>
        <begin position="40"/>
        <end position="43"/>
    </location>
</feature>
<name>A0A1M6MPA9_9FIRM</name>
<evidence type="ECO:0000256" key="2">
    <source>
        <dbReference type="HAMAP-Rule" id="MF_01940"/>
    </source>
</evidence>
<dbReference type="InterPro" id="IPR009097">
    <property type="entry name" value="Cyclic_Pdiesterase"/>
</dbReference>
<keyword evidence="4" id="KW-1185">Reference proteome</keyword>
<dbReference type="GO" id="GO:0004113">
    <property type="term" value="F:2',3'-cyclic-nucleotide 3'-phosphodiesterase activity"/>
    <property type="evidence" value="ECO:0007669"/>
    <property type="project" value="InterPro"/>
</dbReference>
<comment type="function">
    <text evidence="2">Hydrolyzes RNA 2',3'-cyclic phosphodiester to an RNA 2'-phosphomonoester.</text>
</comment>
<organism evidence="3 4">
    <name type="scientific">Anaerobranca californiensis DSM 14826</name>
    <dbReference type="NCBI Taxonomy" id="1120989"/>
    <lineage>
        <taxon>Bacteria</taxon>
        <taxon>Bacillati</taxon>
        <taxon>Bacillota</taxon>
        <taxon>Clostridia</taxon>
        <taxon>Eubacteriales</taxon>
        <taxon>Proteinivoracaceae</taxon>
        <taxon>Anaerobranca</taxon>
    </lineage>
</organism>
<sequence length="176" mass="20169">MRLFYAIQLPQGVKEYLSNIQSVIKNNSIKGNFSYIDNFHLTLAYIGEVDGKEEKVLREILHTSYNGEKQFSLVIKGIGNFKRGNKDILWAGIEDNQKLIALQSTLVKNLIKEGFTLEKRPFKPHITLAREVVLKEQGLKVSFPPYNFNVEKISLMNSLRVKGRLTYIPIETVNLV</sequence>
<dbReference type="PANTHER" id="PTHR35561:SF1">
    <property type="entry name" value="RNA 2',3'-CYCLIC PHOSPHODIESTERASE"/>
    <property type="match status" value="1"/>
</dbReference>
<dbReference type="EMBL" id="FRAI01000007">
    <property type="protein sequence ID" value="SHJ85236.1"/>
    <property type="molecule type" value="Genomic_DNA"/>
</dbReference>
<dbReference type="Proteomes" id="UP000243547">
    <property type="component" value="Unassembled WGS sequence"/>
</dbReference>
<comment type="catalytic activity">
    <reaction evidence="2">
        <text>a 3'-end 2',3'-cyclophospho-ribonucleotide-RNA + H2O = a 3'-end 2'-phospho-ribonucleotide-RNA + H(+)</text>
        <dbReference type="Rhea" id="RHEA:11828"/>
        <dbReference type="Rhea" id="RHEA-COMP:10464"/>
        <dbReference type="Rhea" id="RHEA-COMP:17353"/>
        <dbReference type="ChEBI" id="CHEBI:15377"/>
        <dbReference type="ChEBI" id="CHEBI:15378"/>
        <dbReference type="ChEBI" id="CHEBI:83064"/>
        <dbReference type="ChEBI" id="CHEBI:173113"/>
        <dbReference type="EC" id="3.1.4.58"/>
    </reaction>
</comment>
<evidence type="ECO:0000313" key="4">
    <source>
        <dbReference type="Proteomes" id="UP000243547"/>
    </source>
</evidence>
<keyword evidence="3" id="KW-0436">Ligase</keyword>
<accession>A0A1M6MPA9</accession>
<dbReference type="AlphaFoldDB" id="A0A1M6MPA9"/>
<dbReference type="Pfam" id="PF13563">
    <property type="entry name" value="2_5_RNA_ligase2"/>
    <property type="match status" value="1"/>
</dbReference>
<dbReference type="NCBIfam" id="TIGR02258">
    <property type="entry name" value="2_5_ligase"/>
    <property type="match status" value="1"/>
</dbReference>
<feature type="active site" description="Proton donor" evidence="2">
    <location>
        <position position="40"/>
    </location>
</feature>
<dbReference type="InterPro" id="IPR004175">
    <property type="entry name" value="RNA_CPDase"/>
</dbReference>
<reference evidence="4" key="1">
    <citation type="submission" date="2016-11" db="EMBL/GenBank/DDBJ databases">
        <authorList>
            <person name="Varghese N."/>
            <person name="Submissions S."/>
        </authorList>
    </citation>
    <scope>NUCLEOTIDE SEQUENCE [LARGE SCALE GENOMIC DNA]</scope>
    <source>
        <strain evidence="4">DSM 14826</strain>
    </source>
</reference>
<dbReference type="EC" id="3.1.4.58" evidence="2"/>
<proteinExistence type="inferred from homology"/>
<keyword evidence="1 2" id="KW-0378">Hydrolase</keyword>
<dbReference type="STRING" id="1120989.SAMN02745227_00868"/>
<dbReference type="RefSeq" id="WP_072906583.1">
    <property type="nucleotide sequence ID" value="NZ_FRAI01000007.1"/>
</dbReference>
<dbReference type="PANTHER" id="PTHR35561">
    <property type="entry name" value="RNA 2',3'-CYCLIC PHOSPHODIESTERASE"/>
    <property type="match status" value="1"/>
</dbReference>
<comment type="similarity">
    <text evidence="2">Belongs to the 2H phosphoesterase superfamily. ThpR family.</text>
</comment>
<dbReference type="HAMAP" id="MF_01940">
    <property type="entry name" value="RNA_CPDase"/>
    <property type="match status" value="1"/>
</dbReference>
<evidence type="ECO:0000256" key="1">
    <source>
        <dbReference type="ARBA" id="ARBA00022801"/>
    </source>
</evidence>
<dbReference type="GO" id="GO:0016874">
    <property type="term" value="F:ligase activity"/>
    <property type="evidence" value="ECO:0007669"/>
    <property type="project" value="UniProtKB-KW"/>
</dbReference>
<dbReference type="GO" id="GO:0008664">
    <property type="term" value="F:RNA 2',3'-cyclic 3'-phosphodiesterase activity"/>
    <property type="evidence" value="ECO:0007669"/>
    <property type="project" value="UniProtKB-EC"/>
</dbReference>
<dbReference type="OrthoDB" id="9789350at2"/>
<feature type="short sequence motif" description="HXTX 2" evidence="2">
    <location>
        <begin position="125"/>
        <end position="128"/>
    </location>
</feature>